<organism evidence="1 2">
    <name type="scientific">Paenibacillus agricola</name>
    <dbReference type="NCBI Taxonomy" id="2716264"/>
    <lineage>
        <taxon>Bacteria</taxon>
        <taxon>Bacillati</taxon>
        <taxon>Bacillota</taxon>
        <taxon>Bacilli</taxon>
        <taxon>Bacillales</taxon>
        <taxon>Paenibacillaceae</taxon>
        <taxon>Paenibacillus</taxon>
    </lineage>
</organism>
<keyword evidence="2" id="KW-1185">Reference proteome</keyword>
<reference evidence="1" key="1">
    <citation type="submission" date="2020-03" db="EMBL/GenBank/DDBJ databases">
        <title>Draft sequencing of Paenibacilllus sp. S3N08.</title>
        <authorList>
            <person name="Kim D.-U."/>
        </authorList>
    </citation>
    <scope>NUCLEOTIDE SEQUENCE</scope>
    <source>
        <strain evidence="1">S3N08</strain>
    </source>
</reference>
<protein>
    <submittedName>
        <fullName evidence="1">SGNH/GDSL hydrolase family protein</fullName>
    </submittedName>
</protein>
<dbReference type="CDD" id="cd00229">
    <property type="entry name" value="SGNH_hydrolase"/>
    <property type="match status" value="1"/>
</dbReference>
<dbReference type="Proteomes" id="UP001165962">
    <property type="component" value="Unassembled WGS sequence"/>
</dbReference>
<keyword evidence="1" id="KW-0378">Hydrolase</keyword>
<dbReference type="PANTHER" id="PTHR34407:SF1">
    <property type="entry name" value="SGNH HYDROLASE-TYPE ESTERASE DOMAIN-CONTAINING PROTEIN"/>
    <property type="match status" value="1"/>
</dbReference>
<gene>
    <name evidence="1" type="ORF">G9U52_14605</name>
</gene>
<dbReference type="EMBL" id="JAAOIW010000004">
    <property type="protein sequence ID" value="NHN31067.1"/>
    <property type="molecule type" value="Genomic_DNA"/>
</dbReference>
<accession>A0ABX0J4K4</accession>
<proteinExistence type="predicted"/>
<dbReference type="PANTHER" id="PTHR34407">
    <property type="entry name" value="EXPRESSED PROTEIN"/>
    <property type="match status" value="1"/>
</dbReference>
<dbReference type="SUPFAM" id="SSF52266">
    <property type="entry name" value="SGNH hydrolase"/>
    <property type="match status" value="1"/>
</dbReference>
<dbReference type="Gene3D" id="3.40.50.1110">
    <property type="entry name" value="SGNH hydrolase"/>
    <property type="match status" value="1"/>
</dbReference>
<comment type="caution">
    <text evidence="1">The sequence shown here is derived from an EMBL/GenBank/DDBJ whole genome shotgun (WGS) entry which is preliminary data.</text>
</comment>
<evidence type="ECO:0000313" key="2">
    <source>
        <dbReference type="Proteomes" id="UP001165962"/>
    </source>
</evidence>
<dbReference type="Gene3D" id="2.60.120.260">
    <property type="entry name" value="Galactose-binding domain-like"/>
    <property type="match status" value="1"/>
</dbReference>
<evidence type="ECO:0000313" key="1">
    <source>
        <dbReference type="EMBL" id="NHN31067.1"/>
    </source>
</evidence>
<sequence length="379" mass="43396">MSLQVIQHRKLLTRTLKALQNKQLTIGFIGGSITDPRKGTNWPESVIRWFAEHYPEVRLTIENTAIGATGSTLAVFRAQKDLVDRCCDLVFIEFAVNDLQVATDLRSRTREGLVRKLLRDEARDLVLVYTYSQPMYKDIAEGRIPSSIDEFEQIAEHYQLGSVWAGLYAINEVRLGIMRWDDWLPDGLHPGSRGSVSYGRSVISYLESELTPLGAVAHKDTVDKVEVERMEETARDRTLPKPLYPQNWEMAEPLPFSEVQLTGPWTLRRWPYLRWIDQVLYTSAVGAKLSFSFEGTGLALGFDFGKLSSEFRYRIDMGEWHESSRERPDWCGDQGWYQMQVIADGLDWGKHQCEMEVIHGDRPECKGTEFNLACIGLLK</sequence>
<name>A0ABX0J4K4_9BACL</name>
<dbReference type="GO" id="GO:0016787">
    <property type="term" value="F:hydrolase activity"/>
    <property type="evidence" value="ECO:0007669"/>
    <property type="project" value="UniProtKB-KW"/>
</dbReference>
<dbReference type="RefSeq" id="WP_166150639.1">
    <property type="nucleotide sequence ID" value="NZ_JAAOIW010000004.1"/>
</dbReference>
<dbReference type="InterPro" id="IPR036514">
    <property type="entry name" value="SGNH_hydro_sf"/>
</dbReference>